<dbReference type="InterPro" id="IPR001387">
    <property type="entry name" value="Cro/C1-type_HTH"/>
</dbReference>
<keyword evidence="1" id="KW-0238">DNA-binding</keyword>
<dbReference type="PANTHER" id="PTHR46797">
    <property type="entry name" value="HTH-TYPE TRANSCRIPTIONAL REGULATOR"/>
    <property type="match status" value="1"/>
</dbReference>
<dbReference type="CDD" id="cd00093">
    <property type="entry name" value="HTH_XRE"/>
    <property type="match status" value="1"/>
</dbReference>
<gene>
    <name evidence="3" type="ORF">M5X19_16805</name>
</gene>
<reference evidence="3 4" key="1">
    <citation type="submission" date="2022-05" db="EMBL/GenBank/DDBJ databases">
        <title>Genome Sequencing of Bee-Associated Microbes.</title>
        <authorList>
            <person name="Dunlap C."/>
        </authorList>
    </citation>
    <scope>NUCLEOTIDE SEQUENCE [LARGE SCALE GENOMIC DNA]</scope>
    <source>
        <strain evidence="3 4">NRRL B-14421</strain>
    </source>
</reference>
<protein>
    <submittedName>
        <fullName evidence="3">Helix-turn-helix domain-containing protein</fullName>
    </submittedName>
</protein>
<dbReference type="InterPro" id="IPR050807">
    <property type="entry name" value="TransReg_Diox_bact_type"/>
</dbReference>
<dbReference type="PANTHER" id="PTHR46797:SF1">
    <property type="entry name" value="METHYLPHOSPHONATE SYNTHASE"/>
    <property type="match status" value="1"/>
</dbReference>
<evidence type="ECO:0000259" key="2">
    <source>
        <dbReference type="PROSITE" id="PS50943"/>
    </source>
</evidence>
<evidence type="ECO:0000313" key="3">
    <source>
        <dbReference type="EMBL" id="MCY9694554.1"/>
    </source>
</evidence>
<accession>A0ABT4GEL8</accession>
<dbReference type="InterPro" id="IPR010982">
    <property type="entry name" value="Lambda_DNA-bd_dom_sf"/>
</dbReference>
<dbReference type="SMART" id="SM00530">
    <property type="entry name" value="HTH_XRE"/>
    <property type="match status" value="1"/>
</dbReference>
<sequence>MSKFYKQVGQNIKFYRKFRNYTQEELAQMNDLDQPYLSRIERGEINLSLDTIEKIANSLKVQPNHFFERQEKSESERTYLEKINLMLDGKNSKELRHIQRIINEILLLKESD</sequence>
<evidence type="ECO:0000313" key="4">
    <source>
        <dbReference type="Proteomes" id="UP001527099"/>
    </source>
</evidence>
<dbReference type="Gene3D" id="1.10.260.40">
    <property type="entry name" value="lambda repressor-like DNA-binding domains"/>
    <property type="match status" value="1"/>
</dbReference>
<dbReference type="Proteomes" id="UP001527099">
    <property type="component" value="Unassembled WGS sequence"/>
</dbReference>
<comment type="caution">
    <text evidence="3">The sequence shown here is derived from an EMBL/GenBank/DDBJ whole genome shotgun (WGS) entry which is preliminary data.</text>
</comment>
<feature type="domain" description="HTH cro/C1-type" evidence="2">
    <location>
        <begin position="12"/>
        <end position="66"/>
    </location>
</feature>
<name>A0ABT4GEL8_9BACL</name>
<proteinExistence type="predicted"/>
<dbReference type="RefSeq" id="WP_268616216.1">
    <property type="nucleotide sequence ID" value="NZ_JAMDMX010000049.1"/>
</dbReference>
<dbReference type="EMBL" id="JAMDMX010000049">
    <property type="protein sequence ID" value="MCY9694554.1"/>
    <property type="molecule type" value="Genomic_DNA"/>
</dbReference>
<organism evidence="3 4">
    <name type="scientific">Paenibacillus alginolyticus</name>
    <dbReference type="NCBI Taxonomy" id="59839"/>
    <lineage>
        <taxon>Bacteria</taxon>
        <taxon>Bacillati</taxon>
        <taxon>Bacillota</taxon>
        <taxon>Bacilli</taxon>
        <taxon>Bacillales</taxon>
        <taxon>Paenibacillaceae</taxon>
        <taxon>Paenibacillus</taxon>
    </lineage>
</organism>
<dbReference type="SUPFAM" id="SSF47413">
    <property type="entry name" value="lambda repressor-like DNA-binding domains"/>
    <property type="match status" value="1"/>
</dbReference>
<dbReference type="PROSITE" id="PS50943">
    <property type="entry name" value="HTH_CROC1"/>
    <property type="match status" value="1"/>
</dbReference>
<evidence type="ECO:0000256" key="1">
    <source>
        <dbReference type="ARBA" id="ARBA00023125"/>
    </source>
</evidence>
<dbReference type="Pfam" id="PF01381">
    <property type="entry name" value="HTH_3"/>
    <property type="match status" value="1"/>
</dbReference>
<keyword evidence="4" id="KW-1185">Reference proteome</keyword>